<dbReference type="PANTHER" id="PTHR11070">
    <property type="entry name" value="UVRD / RECB / PCRA DNA HELICASE FAMILY MEMBER"/>
    <property type="match status" value="1"/>
</dbReference>
<keyword evidence="1" id="KW-0540">Nuclease</keyword>
<comment type="caution">
    <text evidence="12">The sequence shown here is derived from an EMBL/GenBank/DDBJ whole genome shotgun (WGS) entry which is preliminary data.</text>
</comment>
<dbReference type="GO" id="GO:0003677">
    <property type="term" value="F:DNA binding"/>
    <property type="evidence" value="ECO:0007669"/>
    <property type="project" value="InterPro"/>
</dbReference>
<evidence type="ECO:0000256" key="8">
    <source>
        <dbReference type="ARBA" id="ARBA00023204"/>
    </source>
</evidence>
<evidence type="ECO:0000313" key="12">
    <source>
        <dbReference type="EMBL" id="OZG62797.1"/>
    </source>
</evidence>
<dbReference type="InterPro" id="IPR014016">
    <property type="entry name" value="UvrD-like_ATP-bd"/>
</dbReference>
<keyword evidence="5" id="KW-0347">Helicase</keyword>
<dbReference type="GO" id="GO:0043138">
    <property type="term" value="F:3'-5' DNA helicase activity"/>
    <property type="evidence" value="ECO:0007669"/>
    <property type="project" value="TreeGrafter"/>
</dbReference>
<sequence>MVLFTLDDMTGTKPERSCYELHDDMRRDDAIVTLKDALASLLADSGALLACGAPGCGKTSFAFDVLMAGLRVEGGMSSVMTVSDRHTADLLADEAIRRIGSLSRTRPVTTLSAVAFQLVTTVRKRLGEPMPKLVNGAEQDALLHRVVEAHVTHDKAGDTCETCLLLRDYFGLDDWCSVLASENGDTREQRVSGDASRTVSGAFVVQLRDMIARMNELGVHDEDESSVLATLGEWSAHVERLRVQWRLAFALRKQYMDAIRQMPGNEFRLDSSRLLIEGVEAVRQANADELPRMVVVDDVQDLTLAGLSFLEALHEQKVPLVLVGNPDEAVQTFRGSYPEYVFAQIIHRFDARTLRIETVDRHPDNSQVNVSLDERDGEHSAYTYRELIASRVSLSIRSSADSDTPLPSRPGKLPQLPNSLPIRTLDNDNAILEDDSLLTRLYRSEAEELDDIVWHIKQAHLTQGDAWNDMAVIAHDNATVRAFGERLRRDGVPVRYSSVTRPLRDESFVQGLFALLELAQLRHNMPAEMPMSLSAIALFVRSRVSMLMSSPLISIGASRNHEGRPAILANVESAMNALESLASVIYNDANDLTDTDLHHNGASALRALIERWNQWHDAILQARAGVLVERDDSLIDEATSAGDNLLFGTNALYLLLEFDATDTVLASIEAICGDDPHAQAFSRLWTLVSKVAQGLESLPSNEPQYALALAWDACGVAHRWQREALYNTDEGRTANDRLDAAMRLFDYASGSTAAHDWHSFVNQIRDMRIEADSLARLAPIDQAVTLTTPAGAAGRHWKQVWIPALQQDVWPNLTPRNTMFGGEDLTNVVLFGRIFDGADTALDPAIDAVLASEQKSLLVALTRARRVTLSAVYDDDTAPSDFLYVYLPERFNRSAQADPQQRGYTPLADADRFNGLDGTVRGLVAAARTILVTQPQDSPQWADAIAALRLLRSRGVSAADPQQWPFVSDGQDEDNEHHTPALGDELRTCEAEQHTVDLTQGHTHYRNTGDTSSVVTLSPSDVDAIWACPICWMLSRRFYGPRASSVQASFGSLIHAVAQQASEEGLDLPNAFADQPIESRVAAIHARMLDIYHELSGPLSVSDPKQQYDAARKDASADAILDMIAHYFVMSNMDEYPAGNHTNFTVGTLQEAECERTFTARFDSNDILAACLATDGIESMSRSELIAIMGSLVGGWPEAMDEHLTIRLSGRMDRLERRILPNGCETVRLIDYKTGSVPSVKDIVNDLQLVCYQLALAFPEHEPNTGLASGHMPTIAQSALFHVAYNDAPAKSYGQESLFQPSLFTGQGLNNTVFMPRRGYNQPSKVLDVPDLPDTPPDGVRESTWQSLLNLRGTQAVWALTMIARVWYATAASQSRVLEAHPLPSHVRKCRMTTVCPACAGQIDTIFETRQA</sequence>
<keyword evidence="4" id="KW-0378">Hydrolase</keyword>
<dbReference type="Pfam" id="PF00580">
    <property type="entry name" value="UvrD-helicase"/>
    <property type="match status" value="1"/>
</dbReference>
<dbReference type="PANTHER" id="PTHR11070:SF2">
    <property type="entry name" value="ATP-DEPENDENT DNA HELICASE SRS2"/>
    <property type="match status" value="1"/>
</dbReference>
<name>A0A261FUD6_9BIFI</name>
<organism evidence="12 13">
    <name type="scientific">Bifidobacterium hapali</name>
    <dbReference type="NCBI Taxonomy" id="1630172"/>
    <lineage>
        <taxon>Bacteria</taxon>
        <taxon>Bacillati</taxon>
        <taxon>Actinomycetota</taxon>
        <taxon>Actinomycetes</taxon>
        <taxon>Bifidobacteriales</taxon>
        <taxon>Bifidobacteriaceae</taxon>
        <taxon>Bifidobacterium</taxon>
    </lineage>
</organism>
<dbReference type="InterPro" id="IPR000212">
    <property type="entry name" value="DNA_helicase_UvrD/REP"/>
</dbReference>
<dbReference type="GO" id="GO:0004527">
    <property type="term" value="F:exonuclease activity"/>
    <property type="evidence" value="ECO:0007669"/>
    <property type="project" value="UniProtKB-KW"/>
</dbReference>
<dbReference type="InterPro" id="IPR038726">
    <property type="entry name" value="PDDEXK_AddAB-type"/>
</dbReference>
<keyword evidence="2" id="KW-0547">Nucleotide-binding</keyword>
<keyword evidence="3" id="KW-0227">DNA damage</keyword>
<evidence type="ECO:0000259" key="10">
    <source>
        <dbReference type="Pfam" id="PF00580"/>
    </source>
</evidence>
<evidence type="ECO:0000256" key="4">
    <source>
        <dbReference type="ARBA" id="ARBA00022801"/>
    </source>
</evidence>
<evidence type="ECO:0000256" key="6">
    <source>
        <dbReference type="ARBA" id="ARBA00022839"/>
    </source>
</evidence>
<protein>
    <submittedName>
        <fullName evidence="12">PD-(D/E)XK nuclease superfamily</fullName>
    </submittedName>
</protein>
<evidence type="ECO:0000256" key="7">
    <source>
        <dbReference type="ARBA" id="ARBA00022840"/>
    </source>
</evidence>
<feature type="domain" description="PD-(D/E)XK endonuclease-like" evidence="11">
    <location>
        <begin position="1016"/>
        <end position="1257"/>
    </location>
</feature>
<evidence type="ECO:0000256" key="2">
    <source>
        <dbReference type="ARBA" id="ARBA00022741"/>
    </source>
</evidence>
<evidence type="ECO:0000259" key="11">
    <source>
        <dbReference type="Pfam" id="PF12705"/>
    </source>
</evidence>
<proteinExistence type="predicted"/>
<feature type="domain" description="UvrD-like helicase ATP-binding" evidence="10">
    <location>
        <begin position="44"/>
        <end position="340"/>
    </location>
</feature>
<evidence type="ECO:0000256" key="3">
    <source>
        <dbReference type="ARBA" id="ARBA00022763"/>
    </source>
</evidence>
<dbReference type="Gene3D" id="1.10.486.10">
    <property type="entry name" value="PCRA, domain 4"/>
    <property type="match status" value="1"/>
</dbReference>
<dbReference type="InterPro" id="IPR027417">
    <property type="entry name" value="P-loop_NTPase"/>
</dbReference>
<dbReference type="Pfam" id="PF12705">
    <property type="entry name" value="PDDEXK_1"/>
    <property type="match status" value="1"/>
</dbReference>
<evidence type="ECO:0000256" key="5">
    <source>
        <dbReference type="ARBA" id="ARBA00022806"/>
    </source>
</evidence>
<dbReference type="GO" id="GO:0005524">
    <property type="term" value="F:ATP binding"/>
    <property type="evidence" value="ECO:0007669"/>
    <property type="project" value="UniProtKB-KW"/>
</dbReference>
<dbReference type="EMBL" id="MWWY01000044">
    <property type="protein sequence ID" value="OZG62797.1"/>
    <property type="molecule type" value="Genomic_DNA"/>
</dbReference>
<keyword evidence="7" id="KW-0067">ATP-binding</keyword>
<reference evidence="12 13" key="1">
    <citation type="journal article" date="2017" name="BMC Genomics">
        <title>Comparative genomic and phylogenomic analyses of the Bifidobacteriaceae family.</title>
        <authorList>
            <person name="Lugli G.A."/>
            <person name="Milani C."/>
            <person name="Turroni F."/>
            <person name="Duranti S."/>
            <person name="Mancabelli L."/>
            <person name="Mangifesta M."/>
            <person name="Ferrario C."/>
            <person name="Modesto M."/>
            <person name="Mattarelli P."/>
            <person name="Jiri K."/>
            <person name="van Sinderen D."/>
            <person name="Ventura M."/>
        </authorList>
    </citation>
    <scope>NUCLEOTIDE SEQUENCE [LARGE SCALE GENOMIC DNA]</scope>
    <source>
        <strain evidence="12 13">DSM 100202</strain>
    </source>
</reference>
<evidence type="ECO:0000313" key="13">
    <source>
        <dbReference type="Proteomes" id="UP000216074"/>
    </source>
</evidence>
<keyword evidence="6" id="KW-0269">Exonuclease</keyword>
<keyword evidence="8" id="KW-0234">DNA repair</keyword>
<keyword evidence="13" id="KW-1185">Reference proteome</keyword>
<accession>A0A261FUD6</accession>
<evidence type="ECO:0000256" key="9">
    <source>
        <dbReference type="SAM" id="MobiDB-lite"/>
    </source>
</evidence>
<dbReference type="GO" id="GO:0000725">
    <property type="term" value="P:recombinational repair"/>
    <property type="evidence" value="ECO:0007669"/>
    <property type="project" value="TreeGrafter"/>
</dbReference>
<dbReference type="Gene3D" id="3.40.50.300">
    <property type="entry name" value="P-loop containing nucleotide triphosphate hydrolases"/>
    <property type="match status" value="3"/>
</dbReference>
<gene>
    <name evidence="12" type="ORF">BHAP_2040</name>
</gene>
<dbReference type="Proteomes" id="UP000216074">
    <property type="component" value="Unassembled WGS sequence"/>
</dbReference>
<evidence type="ECO:0000256" key="1">
    <source>
        <dbReference type="ARBA" id="ARBA00022722"/>
    </source>
</evidence>
<feature type="region of interest" description="Disordered" evidence="9">
    <location>
        <begin position="399"/>
        <end position="419"/>
    </location>
</feature>
<dbReference type="SUPFAM" id="SSF52540">
    <property type="entry name" value="P-loop containing nucleoside triphosphate hydrolases"/>
    <property type="match status" value="1"/>
</dbReference>